<comment type="caution">
    <text evidence="1">The sequence shown here is derived from an EMBL/GenBank/DDBJ whole genome shotgun (WGS) entry which is preliminary data.</text>
</comment>
<evidence type="ECO:0000313" key="2">
    <source>
        <dbReference type="Proteomes" id="UP000526302"/>
    </source>
</evidence>
<sequence>MSRLVNPLEQQWQEYLDKDFQDLIFYKFVYSQDLKKVDEFILIYITTINNKPVEILKYDFSKKESFYVHFYYKKPPIKKFINLNQNLSPEETFEEMIKFATYIKKNWKKLKLKYFDNYC</sequence>
<accession>A0A7K4C0Q6</accession>
<evidence type="ECO:0000313" key="1">
    <source>
        <dbReference type="EMBL" id="NMA44899.1"/>
    </source>
</evidence>
<dbReference type="Proteomes" id="UP000526302">
    <property type="component" value="Unassembled WGS sequence"/>
</dbReference>
<protein>
    <submittedName>
        <fullName evidence="1">Uncharacterized protein</fullName>
    </submittedName>
</protein>
<reference evidence="1 2" key="1">
    <citation type="journal article" date="2020" name="Biotechnol. Biofuels">
        <title>New insights from the biogas microbiome by comprehensive genome-resolved metagenomics of nearly 1600 species originating from multiple anaerobic digesters.</title>
        <authorList>
            <person name="Campanaro S."/>
            <person name="Treu L."/>
            <person name="Rodriguez-R L.M."/>
            <person name="Kovalovszki A."/>
            <person name="Ziels R.M."/>
            <person name="Maus I."/>
            <person name="Zhu X."/>
            <person name="Kougias P.G."/>
            <person name="Basile A."/>
            <person name="Luo G."/>
            <person name="Schluter A."/>
            <person name="Konstantinidis K.T."/>
            <person name="Angelidaki I."/>
        </authorList>
    </citation>
    <scope>NUCLEOTIDE SEQUENCE [LARGE SCALE GENOMIC DNA]</scope>
    <source>
        <strain evidence="1">AS22ysBPME_79</strain>
    </source>
</reference>
<name>A0A7K4C0Q6_9ARCH</name>
<dbReference type="AlphaFoldDB" id="A0A7K4C0Q6"/>
<dbReference type="EMBL" id="JAAZKV010000031">
    <property type="protein sequence ID" value="NMA44899.1"/>
    <property type="molecule type" value="Genomic_DNA"/>
</dbReference>
<organism evidence="1 2">
    <name type="scientific">Candidatus Iainarchaeum sp</name>
    <dbReference type="NCBI Taxonomy" id="3101447"/>
    <lineage>
        <taxon>Archaea</taxon>
        <taxon>Candidatus Iainarchaeota</taxon>
        <taxon>Candidatus Iainarchaeia</taxon>
        <taxon>Candidatus Iainarchaeales</taxon>
        <taxon>Candidatus Iainarchaeaceae</taxon>
        <taxon>Candidatus Iainarchaeum</taxon>
    </lineage>
</organism>
<proteinExistence type="predicted"/>
<gene>
    <name evidence="1" type="ORF">GX950_03765</name>
</gene>